<reference evidence="1" key="1">
    <citation type="journal article" date="2017" name="Nature">
        <title>The sunflower genome provides insights into oil metabolism, flowering and Asterid evolution.</title>
        <authorList>
            <person name="Badouin H."/>
            <person name="Gouzy J."/>
            <person name="Grassa C.J."/>
            <person name="Murat F."/>
            <person name="Staton S.E."/>
            <person name="Cottret L."/>
            <person name="Lelandais-Briere C."/>
            <person name="Owens G.L."/>
            <person name="Carrere S."/>
            <person name="Mayjonade B."/>
            <person name="Legrand L."/>
            <person name="Gill N."/>
            <person name="Kane N.C."/>
            <person name="Bowers J.E."/>
            <person name="Hubner S."/>
            <person name="Bellec A."/>
            <person name="Berard A."/>
            <person name="Berges H."/>
            <person name="Blanchet N."/>
            <person name="Boniface M.C."/>
            <person name="Brunel D."/>
            <person name="Catrice O."/>
            <person name="Chaidir N."/>
            <person name="Claudel C."/>
            <person name="Donnadieu C."/>
            <person name="Faraut T."/>
            <person name="Fievet G."/>
            <person name="Helmstetter N."/>
            <person name="King M."/>
            <person name="Knapp S.J."/>
            <person name="Lai Z."/>
            <person name="Le Paslier M.C."/>
            <person name="Lippi Y."/>
            <person name="Lorenzon L."/>
            <person name="Mandel J.R."/>
            <person name="Marage G."/>
            <person name="Marchand G."/>
            <person name="Marquand E."/>
            <person name="Bret-Mestries E."/>
            <person name="Morien E."/>
            <person name="Nambeesan S."/>
            <person name="Nguyen T."/>
            <person name="Pegot-Espagnet P."/>
            <person name="Pouilly N."/>
            <person name="Raftis F."/>
            <person name="Sallet E."/>
            <person name="Schiex T."/>
            <person name="Thomas J."/>
            <person name="Vandecasteele C."/>
            <person name="Vares D."/>
            <person name="Vear F."/>
            <person name="Vautrin S."/>
            <person name="Crespi M."/>
            <person name="Mangin B."/>
            <person name="Burke J.M."/>
            <person name="Salse J."/>
            <person name="Munos S."/>
            <person name="Vincourt P."/>
            <person name="Rieseberg L.H."/>
            <person name="Langlade N.B."/>
        </authorList>
    </citation>
    <scope>NUCLEOTIDE SEQUENCE</scope>
    <source>
        <tissue evidence="1">Leaves</tissue>
    </source>
</reference>
<gene>
    <name evidence="1" type="ORF">HanXRQr2_Chr04g0188591</name>
</gene>
<evidence type="ECO:0000313" key="1">
    <source>
        <dbReference type="EMBL" id="KAF5812077.1"/>
    </source>
</evidence>
<evidence type="ECO:0000313" key="2">
    <source>
        <dbReference type="Proteomes" id="UP000215914"/>
    </source>
</evidence>
<comment type="caution">
    <text evidence="1">The sequence shown here is derived from an EMBL/GenBank/DDBJ whole genome shotgun (WGS) entry which is preliminary data.</text>
</comment>
<dbReference type="Gramene" id="mRNA:HanXRQr2_Chr04g0188591">
    <property type="protein sequence ID" value="CDS:HanXRQr2_Chr04g0188591.1"/>
    <property type="gene ID" value="HanXRQr2_Chr04g0188591"/>
</dbReference>
<keyword evidence="2" id="KW-1185">Reference proteome</keyword>
<dbReference type="AlphaFoldDB" id="A0A9K3NT08"/>
<proteinExistence type="predicted"/>
<dbReference type="Proteomes" id="UP000215914">
    <property type="component" value="Unassembled WGS sequence"/>
</dbReference>
<sequence>MKRLCLEKSMGKFFVSGNRIVGFRLTTRWRFLQVTMSWSGAAMVEAHIYVINGTIAQWYFSKDNSRVKRAYDVL</sequence>
<protein>
    <submittedName>
        <fullName evidence="1">Uncharacterized protein</fullName>
    </submittedName>
</protein>
<name>A0A9K3NT08_HELAN</name>
<reference evidence="1" key="2">
    <citation type="submission" date="2020-06" db="EMBL/GenBank/DDBJ databases">
        <title>Helianthus annuus Genome sequencing and assembly Release 2.</title>
        <authorList>
            <person name="Gouzy J."/>
            <person name="Langlade N."/>
            <person name="Munos S."/>
        </authorList>
    </citation>
    <scope>NUCLEOTIDE SEQUENCE</scope>
    <source>
        <tissue evidence="1">Leaves</tissue>
    </source>
</reference>
<dbReference type="EMBL" id="MNCJ02000319">
    <property type="protein sequence ID" value="KAF5812077.1"/>
    <property type="molecule type" value="Genomic_DNA"/>
</dbReference>
<organism evidence="1 2">
    <name type="scientific">Helianthus annuus</name>
    <name type="common">Common sunflower</name>
    <dbReference type="NCBI Taxonomy" id="4232"/>
    <lineage>
        <taxon>Eukaryota</taxon>
        <taxon>Viridiplantae</taxon>
        <taxon>Streptophyta</taxon>
        <taxon>Embryophyta</taxon>
        <taxon>Tracheophyta</taxon>
        <taxon>Spermatophyta</taxon>
        <taxon>Magnoliopsida</taxon>
        <taxon>eudicotyledons</taxon>
        <taxon>Gunneridae</taxon>
        <taxon>Pentapetalae</taxon>
        <taxon>asterids</taxon>
        <taxon>campanulids</taxon>
        <taxon>Asterales</taxon>
        <taxon>Asteraceae</taxon>
        <taxon>Asteroideae</taxon>
        <taxon>Heliantheae alliance</taxon>
        <taxon>Heliantheae</taxon>
        <taxon>Helianthus</taxon>
    </lineage>
</organism>
<accession>A0A9K3NT08</accession>